<dbReference type="Proteomes" id="UP000005714">
    <property type="component" value="Unassembled WGS sequence"/>
</dbReference>
<sequence>MYLRALRTGSRALGLQRGSLLDTVLRLSEEGSAEMWMETLRQMRDLDPAGIT</sequence>
<name>D4YPC6_9MICO</name>
<proteinExistence type="predicted"/>
<dbReference type="EMBL" id="ADNU01000048">
    <property type="protein sequence ID" value="EFG46938.1"/>
    <property type="molecule type" value="Genomic_DNA"/>
</dbReference>
<reference evidence="1 2" key="1">
    <citation type="submission" date="2010-04" db="EMBL/GenBank/DDBJ databases">
        <authorList>
            <person name="Qin X."/>
            <person name="Bachman B."/>
            <person name="Battles P."/>
            <person name="Bell A."/>
            <person name="Bess C."/>
            <person name="Bickham C."/>
            <person name="Chaboub L."/>
            <person name="Chen D."/>
            <person name="Coyle M."/>
            <person name="Deiros D.R."/>
            <person name="Dinh H."/>
            <person name="Forbes L."/>
            <person name="Fowler G."/>
            <person name="Francisco L."/>
            <person name="Fu Q."/>
            <person name="Gubbala S."/>
            <person name="Hale W."/>
            <person name="Han Y."/>
            <person name="Hemphill L."/>
            <person name="Highlander S.K."/>
            <person name="Hirani K."/>
            <person name="Hogues M."/>
            <person name="Jackson L."/>
            <person name="Jakkamsetti A."/>
            <person name="Javaid M."/>
            <person name="Jiang H."/>
            <person name="Korchina V."/>
            <person name="Kovar C."/>
            <person name="Lara F."/>
            <person name="Lee S."/>
            <person name="Mata R."/>
            <person name="Mathew T."/>
            <person name="Moen C."/>
            <person name="Morales K."/>
            <person name="Munidasa M."/>
            <person name="Nazareth L."/>
            <person name="Ngo R."/>
            <person name="Nguyen L."/>
            <person name="Okwuonu G."/>
            <person name="Ongeri F."/>
            <person name="Patil S."/>
            <person name="Petrosino J."/>
            <person name="Pham C."/>
            <person name="Pham P."/>
            <person name="Pu L.-L."/>
            <person name="Puazo M."/>
            <person name="Raj R."/>
            <person name="Reid J."/>
            <person name="Rouhana J."/>
            <person name="Saada N."/>
            <person name="Shang Y."/>
            <person name="Simmons D."/>
            <person name="Thornton R."/>
            <person name="Warren J."/>
            <person name="Weissenberger G."/>
            <person name="Zhang J."/>
            <person name="Zhang L."/>
            <person name="Zhou C."/>
            <person name="Zhu D."/>
            <person name="Muzny D."/>
            <person name="Worley K."/>
            <person name="Gibbs R."/>
        </authorList>
    </citation>
    <scope>NUCLEOTIDE SEQUENCE [LARGE SCALE GENOMIC DNA]</scope>
    <source>
        <strain evidence="1 2">ATCC 49030</strain>
    </source>
</reference>
<gene>
    <name evidence="1" type="ORF">HMPREF0183_1786</name>
</gene>
<accession>D4YPC6</accession>
<comment type="caution">
    <text evidence="1">The sequence shown here is derived from an EMBL/GenBank/DDBJ whole genome shotgun (WGS) entry which is preliminary data.</text>
</comment>
<dbReference type="AlphaFoldDB" id="D4YPC6"/>
<dbReference type="STRING" id="585530.HMPREF0183_1786"/>
<evidence type="ECO:0000313" key="1">
    <source>
        <dbReference type="EMBL" id="EFG46938.1"/>
    </source>
</evidence>
<keyword evidence="2" id="KW-1185">Reference proteome</keyword>
<protein>
    <submittedName>
        <fullName evidence="1">Uncharacterized protein</fullName>
    </submittedName>
</protein>
<organism evidence="1 2">
    <name type="scientific">Brevibacterium mcbrellneri ATCC 49030</name>
    <dbReference type="NCBI Taxonomy" id="585530"/>
    <lineage>
        <taxon>Bacteria</taxon>
        <taxon>Bacillati</taxon>
        <taxon>Actinomycetota</taxon>
        <taxon>Actinomycetes</taxon>
        <taxon>Micrococcales</taxon>
        <taxon>Brevibacteriaceae</taxon>
        <taxon>Brevibacterium</taxon>
    </lineage>
</organism>
<evidence type="ECO:0000313" key="2">
    <source>
        <dbReference type="Proteomes" id="UP000005714"/>
    </source>
</evidence>